<evidence type="ECO:0000313" key="2">
    <source>
        <dbReference type="EMBL" id="QKG27169.1"/>
    </source>
</evidence>
<dbReference type="EMBL" id="CP053892">
    <property type="protein sequence ID" value="QKG27169.1"/>
    <property type="molecule type" value="Genomic_DNA"/>
</dbReference>
<sequence>MRAGTRIAAAAASTVVAGATLMIPLAPSQAAVNSQAHSVTAAASTECVKHSYATACFVKNGDKISLYDGGYTTDNPTSMKWSNYLRTRSGAWKYYRKGSHASFRPLSWTTWNYNFYEDQSVNAYGGKGSGIRLYACTKEGCSKYIWVRNNQ</sequence>
<name>A0A7D4AXF1_ACTVE</name>
<accession>A0A7D4AXF1</accession>
<feature type="chain" id="PRO_5028925738" description="Secreted protein" evidence="1">
    <location>
        <begin position="31"/>
        <end position="151"/>
    </location>
</feature>
<gene>
    <name evidence="2" type="ORF">ACTIVE_8822</name>
</gene>
<dbReference type="Proteomes" id="UP000501240">
    <property type="component" value="Chromosome"/>
</dbReference>
<organism evidence="2 3">
    <name type="scientific">Actinomadura verrucosospora</name>
    <dbReference type="NCBI Taxonomy" id="46165"/>
    <lineage>
        <taxon>Bacteria</taxon>
        <taxon>Bacillati</taxon>
        <taxon>Actinomycetota</taxon>
        <taxon>Actinomycetes</taxon>
        <taxon>Streptosporangiales</taxon>
        <taxon>Thermomonosporaceae</taxon>
        <taxon>Actinomadura</taxon>
    </lineage>
</organism>
<protein>
    <recommendedName>
        <fullName evidence="4">Secreted protein</fullName>
    </recommendedName>
</protein>
<evidence type="ECO:0000313" key="3">
    <source>
        <dbReference type="Proteomes" id="UP000501240"/>
    </source>
</evidence>
<keyword evidence="3" id="KW-1185">Reference proteome</keyword>
<reference evidence="2 3" key="1">
    <citation type="submission" date="2020-05" db="EMBL/GenBank/DDBJ databases">
        <title>Actinomadura verrucosospora NRRL-B18236 (PFL_A860) Genome sequencing and assembly.</title>
        <authorList>
            <person name="Samborskyy M."/>
        </authorList>
    </citation>
    <scope>NUCLEOTIDE SEQUENCE [LARGE SCALE GENOMIC DNA]</scope>
    <source>
        <strain evidence="2 3">NRRL:B18236</strain>
    </source>
</reference>
<feature type="signal peptide" evidence="1">
    <location>
        <begin position="1"/>
        <end position="30"/>
    </location>
</feature>
<evidence type="ECO:0000256" key="1">
    <source>
        <dbReference type="SAM" id="SignalP"/>
    </source>
</evidence>
<dbReference type="RefSeq" id="WP_173100497.1">
    <property type="nucleotide sequence ID" value="NZ_CP053892.1"/>
</dbReference>
<evidence type="ECO:0008006" key="4">
    <source>
        <dbReference type="Google" id="ProtNLM"/>
    </source>
</evidence>
<proteinExistence type="predicted"/>
<dbReference type="AlphaFoldDB" id="A0A7D4AXF1"/>
<keyword evidence="1" id="KW-0732">Signal</keyword>